<feature type="transmembrane region" description="Helical" evidence="1">
    <location>
        <begin position="233"/>
        <end position="257"/>
    </location>
</feature>
<evidence type="ECO:0000259" key="3">
    <source>
        <dbReference type="Pfam" id="PF13194"/>
    </source>
</evidence>
<dbReference type="InterPro" id="IPR025105">
    <property type="entry name" value="DUF4010"/>
</dbReference>
<accession>A0ABR5DMA7</accession>
<dbReference type="EMBL" id="JSVU01000001">
    <property type="protein sequence ID" value="KJJ39917.1"/>
    <property type="molecule type" value="Genomic_DNA"/>
</dbReference>
<organism evidence="4 5">
    <name type="scientific">Aequorivita vladivostokensis</name>
    <dbReference type="NCBI Taxonomy" id="171194"/>
    <lineage>
        <taxon>Bacteria</taxon>
        <taxon>Pseudomonadati</taxon>
        <taxon>Bacteroidota</taxon>
        <taxon>Flavobacteriia</taxon>
        <taxon>Flavobacteriales</taxon>
        <taxon>Flavobacteriaceae</taxon>
        <taxon>Aequorivita</taxon>
    </lineage>
</organism>
<feature type="domain" description="DUF4010" evidence="3">
    <location>
        <begin position="180"/>
        <end position="389"/>
    </location>
</feature>
<name>A0ABR5DMA7_9FLAO</name>
<gene>
    <name evidence="4" type="ORF">MB09_01790</name>
</gene>
<evidence type="ECO:0000313" key="5">
    <source>
        <dbReference type="Proteomes" id="UP000033497"/>
    </source>
</evidence>
<keyword evidence="1" id="KW-0812">Transmembrane</keyword>
<keyword evidence="1" id="KW-0472">Membrane</keyword>
<evidence type="ECO:0000256" key="1">
    <source>
        <dbReference type="SAM" id="Phobius"/>
    </source>
</evidence>
<protein>
    <submittedName>
        <fullName evidence="4">Membrane protein</fullName>
    </submittedName>
</protein>
<feature type="transmembrane region" description="Helical" evidence="1">
    <location>
        <begin position="306"/>
        <end position="323"/>
    </location>
</feature>
<dbReference type="Pfam" id="PF02308">
    <property type="entry name" value="MgtC"/>
    <property type="match status" value="1"/>
</dbReference>
<feature type="transmembrane region" description="Helical" evidence="1">
    <location>
        <begin position="6"/>
        <end position="21"/>
    </location>
</feature>
<dbReference type="RefSeq" id="WP_045079130.1">
    <property type="nucleotide sequence ID" value="NZ_JSVU01000001.1"/>
</dbReference>
<feature type="transmembrane region" description="Helical" evidence="1">
    <location>
        <begin position="332"/>
        <end position="355"/>
    </location>
</feature>
<sequence>MDYNDIVTLAIAFGLGMLVGLQRQKSDHEMAGVRTFTLISIMGVVSAFLARDFDNPFILPVLGLCITALLVTANVIKLKKLNDTDIGQTTEVAALLMFAVGAYLVMGDRMVAVIVGSSMAILLYVKEHLHNFIENLKEKDLAAIMTFVGISLVILPLLPDKTYGPLDVLNPRNIWLMVTLIVGISVVGYFIYKFVGKKVGIISNGILGGLISSTATTVSYARKTKDAESINKMAAFVITAASAIALVRVLVEVGVVIPEKLPEIVLPLLTVFILMALLCVGLFYIISKNGGDEEMPEPKNPAQFKSALIFGLLYGGILLAVAFTKQEFGNEALYIVAIISGLTDVDAITLSLSQLMKGDGLNTSTGWRLILLASLSNLLFKGIMAAVLGTKQLAKWVGVSFGITIAFGLLVMWLWPEGWHL</sequence>
<evidence type="ECO:0000313" key="4">
    <source>
        <dbReference type="EMBL" id="KJJ39917.1"/>
    </source>
</evidence>
<proteinExistence type="predicted"/>
<dbReference type="PANTHER" id="PTHR39084">
    <property type="entry name" value="MEMBRANE PROTEIN-RELATED"/>
    <property type="match status" value="1"/>
</dbReference>
<feature type="transmembrane region" description="Helical" evidence="1">
    <location>
        <begin position="367"/>
        <end position="389"/>
    </location>
</feature>
<feature type="transmembrane region" description="Helical" evidence="1">
    <location>
        <begin position="141"/>
        <end position="159"/>
    </location>
</feature>
<feature type="transmembrane region" description="Helical" evidence="1">
    <location>
        <begin position="396"/>
        <end position="415"/>
    </location>
</feature>
<reference evidence="4 5" key="1">
    <citation type="submission" date="2014-10" db="EMBL/GenBank/DDBJ databases">
        <title>Genome sequencing of Vitellibacter vladivostokensis KMM 3516.</title>
        <authorList>
            <person name="Thevarajoo S."/>
            <person name="Selvaratnam C."/>
            <person name="Goh K.M."/>
            <person name="Chong C.S."/>
        </authorList>
    </citation>
    <scope>NUCLEOTIDE SEQUENCE [LARGE SCALE GENOMIC DNA]</scope>
    <source>
        <strain evidence="4 5">KMM 3516</strain>
    </source>
</reference>
<feature type="transmembrane region" description="Helical" evidence="1">
    <location>
        <begin position="174"/>
        <end position="192"/>
    </location>
</feature>
<comment type="caution">
    <text evidence="4">The sequence shown here is derived from an EMBL/GenBank/DDBJ whole genome shotgun (WGS) entry which is preliminary data.</text>
</comment>
<feature type="transmembrane region" description="Helical" evidence="1">
    <location>
        <begin position="88"/>
        <end position="105"/>
    </location>
</feature>
<dbReference type="PANTHER" id="PTHR39084:SF1">
    <property type="entry name" value="DUF4010 DOMAIN-CONTAINING PROTEIN"/>
    <property type="match status" value="1"/>
</dbReference>
<feature type="transmembrane region" description="Helical" evidence="1">
    <location>
        <begin position="33"/>
        <end position="51"/>
    </location>
</feature>
<keyword evidence="1" id="KW-1133">Transmembrane helix</keyword>
<evidence type="ECO:0000259" key="2">
    <source>
        <dbReference type="Pfam" id="PF02308"/>
    </source>
</evidence>
<dbReference type="Pfam" id="PF13194">
    <property type="entry name" value="DUF4010"/>
    <property type="match status" value="1"/>
</dbReference>
<keyword evidence="5" id="KW-1185">Reference proteome</keyword>
<feature type="transmembrane region" description="Helical" evidence="1">
    <location>
        <begin position="199"/>
        <end position="221"/>
    </location>
</feature>
<dbReference type="InterPro" id="IPR049177">
    <property type="entry name" value="MgtC_SapB_SrpB_YhiD_N"/>
</dbReference>
<dbReference type="Proteomes" id="UP000033497">
    <property type="component" value="Unassembled WGS sequence"/>
</dbReference>
<feature type="transmembrane region" description="Helical" evidence="1">
    <location>
        <begin position="57"/>
        <end position="76"/>
    </location>
</feature>
<feature type="transmembrane region" description="Helical" evidence="1">
    <location>
        <begin position="264"/>
        <end position="286"/>
    </location>
</feature>
<feature type="domain" description="MgtC/SapB/SrpB/YhiD N-terminal" evidence="2">
    <location>
        <begin position="9"/>
        <end position="131"/>
    </location>
</feature>